<dbReference type="KEGG" id="thal:A1OE_671"/>
<dbReference type="HOGENOM" id="CLU_3150667_0_0_5"/>
<keyword evidence="2" id="KW-1185">Reference proteome</keyword>
<dbReference type="EMBL" id="CP003539">
    <property type="protein sequence ID" value="AFX98859.1"/>
    <property type="molecule type" value="Genomic_DNA"/>
</dbReference>
<dbReference type="AlphaFoldDB" id="K7YQN4"/>
<evidence type="ECO:0000313" key="1">
    <source>
        <dbReference type="EMBL" id="AFX98859.1"/>
    </source>
</evidence>
<proteinExistence type="predicted"/>
<organism evidence="1 2">
    <name type="scientific">Candidatus Endolissoclinum faulkneri L2</name>
    <dbReference type="NCBI Taxonomy" id="1193729"/>
    <lineage>
        <taxon>Bacteria</taxon>
        <taxon>Pseudomonadati</taxon>
        <taxon>Pseudomonadota</taxon>
        <taxon>Alphaproteobacteria</taxon>
        <taxon>Rhodospirillales</taxon>
        <taxon>Rhodospirillaceae</taxon>
        <taxon>Candidatus Endolissoclinum</taxon>
    </lineage>
</organism>
<protein>
    <submittedName>
        <fullName evidence="1">Uncharacterized protein</fullName>
    </submittedName>
</protein>
<reference evidence="1 2" key="1">
    <citation type="journal article" date="2012" name="Proc. Natl. Acad. Sci. U.S.A.">
        <title>Genome streamlining and chemical defense in a coral reef symbiosis.</title>
        <authorList>
            <person name="Kwan J.C."/>
            <person name="Donia M.S."/>
            <person name="Han A.W."/>
            <person name="Hirose E."/>
            <person name="Haygood M.G."/>
            <person name="Schmidt E.W."/>
        </authorList>
    </citation>
    <scope>NUCLEOTIDE SEQUENCE [LARGE SCALE GENOMIC DNA]</scope>
    <source>
        <strain evidence="1 2">L2</strain>
    </source>
</reference>
<name>K7YQN4_9PROT</name>
<dbReference type="Proteomes" id="UP000010077">
    <property type="component" value="Chromosome"/>
</dbReference>
<evidence type="ECO:0000313" key="2">
    <source>
        <dbReference type="Proteomes" id="UP000010077"/>
    </source>
</evidence>
<gene>
    <name evidence="1" type="ORF">A1OE_671</name>
</gene>
<sequence>MAWLLKVTIIFLLKSALYAMYSYTQRVFTRFAYNKTNNLKPKCITLNV</sequence>
<accession>K7YQN4</accession>